<evidence type="ECO:0000256" key="1">
    <source>
        <dbReference type="SAM" id="MobiDB-lite"/>
    </source>
</evidence>
<keyword evidence="3" id="KW-1185">Reference proteome</keyword>
<feature type="compositionally biased region" description="Acidic residues" evidence="1">
    <location>
        <begin position="585"/>
        <end position="597"/>
    </location>
</feature>
<organism evidence="2 3">
    <name type="scientific">Coprinellus micaceus</name>
    <name type="common">Glistening ink-cap mushroom</name>
    <name type="synonym">Coprinus micaceus</name>
    <dbReference type="NCBI Taxonomy" id="71717"/>
    <lineage>
        <taxon>Eukaryota</taxon>
        <taxon>Fungi</taxon>
        <taxon>Dikarya</taxon>
        <taxon>Basidiomycota</taxon>
        <taxon>Agaricomycotina</taxon>
        <taxon>Agaricomycetes</taxon>
        <taxon>Agaricomycetidae</taxon>
        <taxon>Agaricales</taxon>
        <taxon>Agaricineae</taxon>
        <taxon>Psathyrellaceae</taxon>
        <taxon>Coprinellus</taxon>
    </lineage>
</organism>
<proteinExistence type="predicted"/>
<reference evidence="2 3" key="1">
    <citation type="journal article" date="2019" name="Nat. Ecol. Evol.">
        <title>Megaphylogeny resolves global patterns of mushroom evolution.</title>
        <authorList>
            <person name="Varga T."/>
            <person name="Krizsan K."/>
            <person name="Foldi C."/>
            <person name="Dima B."/>
            <person name="Sanchez-Garcia M."/>
            <person name="Sanchez-Ramirez S."/>
            <person name="Szollosi G.J."/>
            <person name="Szarkandi J.G."/>
            <person name="Papp V."/>
            <person name="Albert L."/>
            <person name="Andreopoulos W."/>
            <person name="Angelini C."/>
            <person name="Antonin V."/>
            <person name="Barry K.W."/>
            <person name="Bougher N.L."/>
            <person name="Buchanan P."/>
            <person name="Buyck B."/>
            <person name="Bense V."/>
            <person name="Catcheside P."/>
            <person name="Chovatia M."/>
            <person name="Cooper J."/>
            <person name="Damon W."/>
            <person name="Desjardin D."/>
            <person name="Finy P."/>
            <person name="Geml J."/>
            <person name="Haridas S."/>
            <person name="Hughes K."/>
            <person name="Justo A."/>
            <person name="Karasinski D."/>
            <person name="Kautmanova I."/>
            <person name="Kiss B."/>
            <person name="Kocsube S."/>
            <person name="Kotiranta H."/>
            <person name="LaButti K.M."/>
            <person name="Lechner B.E."/>
            <person name="Liimatainen K."/>
            <person name="Lipzen A."/>
            <person name="Lukacs Z."/>
            <person name="Mihaltcheva S."/>
            <person name="Morgado L.N."/>
            <person name="Niskanen T."/>
            <person name="Noordeloos M.E."/>
            <person name="Ohm R.A."/>
            <person name="Ortiz-Santana B."/>
            <person name="Ovrebo C."/>
            <person name="Racz N."/>
            <person name="Riley R."/>
            <person name="Savchenko A."/>
            <person name="Shiryaev A."/>
            <person name="Soop K."/>
            <person name="Spirin V."/>
            <person name="Szebenyi C."/>
            <person name="Tomsovsky M."/>
            <person name="Tulloss R.E."/>
            <person name="Uehling J."/>
            <person name="Grigoriev I.V."/>
            <person name="Vagvolgyi C."/>
            <person name="Papp T."/>
            <person name="Martin F.M."/>
            <person name="Miettinen O."/>
            <person name="Hibbett D.S."/>
            <person name="Nagy L.G."/>
        </authorList>
    </citation>
    <scope>NUCLEOTIDE SEQUENCE [LARGE SCALE GENOMIC DNA]</scope>
    <source>
        <strain evidence="2 3">FP101781</strain>
    </source>
</reference>
<feature type="compositionally biased region" description="Basic and acidic residues" evidence="1">
    <location>
        <begin position="615"/>
        <end position="631"/>
    </location>
</feature>
<protein>
    <submittedName>
        <fullName evidence="2">Uncharacterized protein</fullName>
    </submittedName>
</protein>
<gene>
    <name evidence="2" type="ORF">FA13DRAFT_1790810</name>
</gene>
<dbReference type="Proteomes" id="UP000298030">
    <property type="component" value="Unassembled WGS sequence"/>
</dbReference>
<accession>A0A4Y7TEZ6</accession>
<dbReference type="EMBL" id="QPFP01000015">
    <property type="protein sequence ID" value="TEB32518.1"/>
    <property type="molecule type" value="Genomic_DNA"/>
</dbReference>
<comment type="caution">
    <text evidence="2">The sequence shown here is derived from an EMBL/GenBank/DDBJ whole genome shotgun (WGS) entry which is preliminary data.</text>
</comment>
<evidence type="ECO:0000313" key="2">
    <source>
        <dbReference type="EMBL" id="TEB32518.1"/>
    </source>
</evidence>
<dbReference type="OrthoDB" id="2422840at2759"/>
<feature type="region of interest" description="Disordered" evidence="1">
    <location>
        <begin position="572"/>
        <end position="631"/>
    </location>
</feature>
<sequence length="1175" mass="131059">MDYQELDYMEREVTEHVHAHLGEYSRTHYTINYEDFTAECIAEFLDEIQCAPLTDPTALKLPEDPMKTLFKLKNIDTLSPYEELDRTTSGAISLLKTVQAQMRRVAPGQVKSERVVNSMLSSSVQVMAASKCTRIAEPTIPADFMLTAKSRRHNRQIGKGKYKKDVPTGFKALKSAHIPNETPKIEDPVEPKLPVDELLKVQLDIKLQGGVRSTLEALVKVQKSLPKFDDAHYLAKFSLEPKANEVDIPETRFTILFPRNRQPGYRPSDTSKVSLDPEKWEDIRTLVPLVEMNEPASSDDLPAQNMRLIDGWHTDPPLVEDILRPKLPYTTLPKIPQARLATFLPSMIPSEAQPKPEEALHVTSSPLPATSVIGQASLIDTGAKPNPDDDLEIELKHLCKDTADDPFAPIMEETVDDKSIPLMEVPTLSAPTARPPSESSWIPTSLNELVTPNTVTDDQLARAYIKKASSKQSVTLALSWAAITTDEKLPPLTTILDIESPLNSRDSEQHSAMLADVEVLLSRCSIADDTEMPSTSSSKMEDRLLALVEPLPVPKDPFKQPTLLLSRLERQRLKGKRKADHESETEIGEELQPEDGEEHQRAPHRSQASPNSKRARTEQESDKRMEPSLVDEHDGEVTDQLVHGLEDALLPQQDRNLQGQDKVGASEVAPVSLDINSFQDLGNFMAPAQPDAYFEADKENWDPSSGIGSDPPFDYPLDGNMLVDDNSGQTFNVYGFVDDELDFDPHMQMPLDGPEFVRRTEAAFEPLMVDTHHWDEPLQWKEASSEEREAFLPSPFPQAGVLRREAQTLGQRSKSSSPFVAKIDPSHVKELFSHASSLFEFAKLRSVKLSRPPPQGVQEPQVVEPQQHTAPQAIATIPRAESPTKQTIPAEIIDGNTIPIEQLNSRGPPNTTHRYLASLDILQKRALVKFLGSPDRFVDLIERTTLGGVHLILDPFTAVMFIPLLTLGAHCEAWIEQLSAQSWKFNWLYVIFEAYPESCAFKSLAKRSELNAYTPPILKAIKKFRRDIGLAEAFNTKSAGCGIRFGFADCVTDAARFVRYAGDAAESADRTGGEIWGDREWLDEEHEDEQDLASVAGMNHFSAALILSQIDLEDFLKMEPQDRLSQFGGFVGADTIAALNNDIAQRYERLSSVGDSDHYLDAIDAIDEPGNTMYY</sequence>
<name>A0A4Y7TEZ6_COPMI</name>
<dbReference type="STRING" id="71717.A0A4Y7TEZ6"/>
<evidence type="ECO:0000313" key="3">
    <source>
        <dbReference type="Proteomes" id="UP000298030"/>
    </source>
</evidence>
<dbReference type="AlphaFoldDB" id="A0A4Y7TEZ6"/>